<keyword evidence="2" id="KW-1185">Reference proteome</keyword>
<sequence>MGTKTDRKRRENICQDTDAVQSRIARARKLTFEHGTPITSKSIECQLKPTSLIPSRSAFSTCLSIFNFNFYSMFVYDLLHEFELGVWKADFTHILRALYALGRDRIQKLNERFRAVPTFGRDTIRRFGVNVSGMKKLAARDFEDILQ</sequence>
<protein>
    <submittedName>
        <fullName evidence="1">Uncharacterized protein</fullName>
    </submittedName>
</protein>
<proteinExistence type="predicted"/>
<feature type="non-terminal residue" evidence="1">
    <location>
        <position position="147"/>
    </location>
</feature>
<dbReference type="AlphaFoldDB" id="A0A2R6NJI0"/>
<gene>
    <name evidence="1" type="ORF">PHLCEN_2v11593</name>
</gene>
<name>A0A2R6NJI0_9APHY</name>
<comment type="caution">
    <text evidence="1">The sequence shown here is derived from an EMBL/GenBank/DDBJ whole genome shotgun (WGS) entry which is preliminary data.</text>
</comment>
<accession>A0A2R6NJI0</accession>
<dbReference type="STRING" id="98765.A0A2R6NJI0"/>
<dbReference type="Proteomes" id="UP000186601">
    <property type="component" value="Unassembled WGS sequence"/>
</dbReference>
<evidence type="ECO:0000313" key="2">
    <source>
        <dbReference type="Proteomes" id="UP000186601"/>
    </source>
</evidence>
<reference evidence="1 2" key="1">
    <citation type="submission" date="2018-02" db="EMBL/GenBank/DDBJ databases">
        <title>Genome sequence of the basidiomycete white-rot fungus Phlebia centrifuga.</title>
        <authorList>
            <person name="Granchi Z."/>
            <person name="Peng M."/>
            <person name="de Vries R.P."/>
            <person name="Hilden K."/>
            <person name="Makela M.R."/>
            <person name="Grigoriev I."/>
            <person name="Riley R."/>
        </authorList>
    </citation>
    <scope>NUCLEOTIDE SEQUENCE [LARGE SCALE GENOMIC DNA]</scope>
    <source>
        <strain evidence="1 2">FBCC195</strain>
    </source>
</reference>
<evidence type="ECO:0000313" key="1">
    <source>
        <dbReference type="EMBL" id="PSR72540.1"/>
    </source>
</evidence>
<dbReference type="OrthoDB" id="2798533at2759"/>
<dbReference type="EMBL" id="MLYV02001156">
    <property type="protein sequence ID" value="PSR72540.1"/>
    <property type="molecule type" value="Genomic_DNA"/>
</dbReference>
<organism evidence="1 2">
    <name type="scientific">Hermanssonia centrifuga</name>
    <dbReference type="NCBI Taxonomy" id="98765"/>
    <lineage>
        <taxon>Eukaryota</taxon>
        <taxon>Fungi</taxon>
        <taxon>Dikarya</taxon>
        <taxon>Basidiomycota</taxon>
        <taxon>Agaricomycotina</taxon>
        <taxon>Agaricomycetes</taxon>
        <taxon>Polyporales</taxon>
        <taxon>Meruliaceae</taxon>
        <taxon>Hermanssonia</taxon>
    </lineage>
</organism>